<proteinExistence type="predicted"/>
<gene>
    <name evidence="3" type="ORF">HOLleu_06475</name>
</gene>
<dbReference type="SUPFAM" id="SSF47353">
    <property type="entry name" value="Retrovirus capsid dimerization domain-like"/>
    <property type="match status" value="1"/>
</dbReference>
<feature type="compositionally biased region" description="Basic and acidic residues" evidence="1">
    <location>
        <begin position="637"/>
        <end position="654"/>
    </location>
</feature>
<dbReference type="Gene3D" id="1.10.4020.10">
    <property type="entry name" value="DNA breaking-rejoining enzymes"/>
    <property type="match status" value="1"/>
</dbReference>
<feature type="region of interest" description="Disordered" evidence="1">
    <location>
        <begin position="329"/>
        <end position="382"/>
    </location>
</feature>
<feature type="region of interest" description="Disordered" evidence="1">
    <location>
        <begin position="593"/>
        <end position="676"/>
    </location>
</feature>
<dbReference type="InterPro" id="IPR003309">
    <property type="entry name" value="SCAN_dom"/>
</dbReference>
<evidence type="ECO:0000313" key="3">
    <source>
        <dbReference type="EMBL" id="KAJ8047469.1"/>
    </source>
</evidence>
<dbReference type="EMBL" id="JAIZAY010000002">
    <property type="protein sequence ID" value="KAJ8047469.1"/>
    <property type="molecule type" value="Genomic_DNA"/>
</dbReference>
<feature type="compositionally biased region" description="Basic and acidic residues" evidence="1">
    <location>
        <begin position="662"/>
        <end position="676"/>
    </location>
</feature>
<feature type="region of interest" description="Disordered" evidence="1">
    <location>
        <begin position="94"/>
        <end position="127"/>
    </location>
</feature>
<comment type="caution">
    <text evidence="3">The sequence shown here is derived from an EMBL/GenBank/DDBJ whole genome shotgun (WGS) entry which is preliminary data.</text>
</comment>
<reference evidence="3" key="1">
    <citation type="submission" date="2021-10" db="EMBL/GenBank/DDBJ databases">
        <title>Tropical sea cucumber genome reveals ecological adaptation and Cuvierian tubules defense mechanism.</title>
        <authorList>
            <person name="Chen T."/>
        </authorList>
    </citation>
    <scope>NUCLEOTIDE SEQUENCE</scope>
    <source>
        <strain evidence="3">Nanhai2018</strain>
        <tissue evidence="3">Muscle</tissue>
    </source>
</reference>
<feature type="compositionally biased region" description="Basic and acidic residues" evidence="1">
    <location>
        <begin position="368"/>
        <end position="377"/>
    </location>
</feature>
<feature type="domain" description="SCAN box" evidence="2">
    <location>
        <begin position="235"/>
        <end position="321"/>
    </location>
</feature>
<name>A0A9Q1CMX3_HOLLE</name>
<evidence type="ECO:0000256" key="1">
    <source>
        <dbReference type="SAM" id="MobiDB-lite"/>
    </source>
</evidence>
<feature type="compositionally biased region" description="Basic and acidic residues" evidence="1">
    <location>
        <begin position="593"/>
        <end position="609"/>
    </location>
</feature>
<sequence length="1000" mass="114443">MPFNLDKFVASPSVEELDSLKKSEIVKVAKHYGIEFQPLMRKDEIKRYVLEYLVDEGVLPSTVLETAITVPTDNTFELKRLEIEMNKEIRLKEMEREREREERERERKEREMQMQKEKEEREMQMQKEKEEREMQMQKEKEEREMQMQMQREKEAREHEFRLKQLELGEDNVEKFFNHFEKLGEQLKWPRDKWSILIQSNFTGKAQEVYSALSIEDSMDYDKVKKAILQAYELVPEAYRQKFRKYRKADTQTYVEFAYQKERHFDRWCASKKVSTFDTLRQLMLVEEFKRCVNDDIKTHLEENKADKLSKVANLADQYALTHKFSKVGQTQNKGQFSRPNKKYGNSSGTTGNSGSQSGSISPTNSGKKQPDSSRQKNDQASSNKAAFKDITCGFCHKKGHTMANCFTLAKLKETETASNALANVENSSEVVVTLRPNSNDKIKEEYLPFVSEGFISLDGNSAHPPVKIKILRDTGATQSLLLDGVLPLSDSTSTGANVLIQGVECGFISVPLHKINLKSDLVSGSVIVGVRPTLPVKGVSLLLGNDLAGGKVVANAILTDKPCDYNNTEQLEKEFPNLFPACAVTRAMSQKLAVDDNLKHPPSKSEDTVPKSGTSRESCKDDNLEHPLSKNEGMISENKDDKLNHPPSKIEELVPKNGTALPKEESESGKDSSKNIHESEDSWYDLSQSFMTNPNDSQDSVTQLKLQSAERKNKTLSKRYERAVKKIPVEKTDEHKTTPRSKTAIQLRDAGLSPRSVPNKIKKQLTFTNVVLDEIREASQQNRKTNEKSVLNQIVSGRVLKNYRLIRYASKQTGLKRQNLARVRSKNVTQCLQKRHIRRSWNMLHDDVVKFLSRDDNSRLMPGKGDACKSGEGKAQIRVLNDYVANLYLKYKSENVEKRRVSLTAFQRIRRSQRHIKLVQYACRSTSLCQKHQNMALKLKALKRLGLVTKENPDEFIKNNNEGAINKMMDTLMTEKVADLVHHEEWGRVSSDQGKKKTKT</sequence>
<protein>
    <recommendedName>
        <fullName evidence="2">SCAN box domain-containing protein</fullName>
    </recommendedName>
</protein>
<dbReference type="PANTHER" id="PTHR46888">
    <property type="entry name" value="ZINC KNUCKLE DOMAINCONTAINING PROTEIN-RELATED"/>
    <property type="match status" value="1"/>
</dbReference>
<organism evidence="3 4">
    <name type="scientific">Holothuria leucospilota</name>
    <name type="common">Black long sea cucumber</name>
    <name type="synonym">Mertensiothuria leucospilota</name>
    <dbReference type="NCBI Taxonomy" id="206669"/>
    <lineage>
        <taxon>Eukaryota</taxon>
        <taxon>Metazoa</taxon>
        <taxon>Echinodermata</taxon>
        <taxon>Eleutherozoa</taxon>
        <taxon>Echinozoa</taxon>
        <taxon>Holothuroidea</taxon>
        <taxon>Aspidochirotacea</taxon>
        <taxon>Aspidochirotida</taxon>
        <taxon>Holothuriidae</taxon>
        <taxon>Holothuria</taxon>
    </lineage>
</organism>
<accession>A0A9Q1CMX3</accession>
<dbReference type="InterPro" id="IPR038269">
    <property type="entry name" value="SCAN_sf"/>
</dbReference>
<keyword evidence="4" id="KW-1185">Reference proteome</keyword>
<evidence type="ECO:0000259" key="2">
    <source>
        <dbReference type="Pfam" id="PF02023"/>
    </source>
</evidence>
<dbReference type="PANTHER" id="PTHR46888:SF13">
    <property type="entry name" value="RIBONUCLEASE H"/>
    <property type="match status" value="1"/>
</dbReference>
<dbReference type="AlphaFoldDB" id="A0A9Q1CMX3"/>
<feature type="compositionally biased region" description="Polar residues" evidence="1">
    <location>
        <begin position="329"/>
        <end position="338"/>
    </location>
</feature>
<evidence type="ECO:0000313" key="4">
    <source>
        <dbReference type="Proteomes" id="UP001152320"/>
    </source>
</evidence>
<feature type="compositionally biased region" description="Basic and acidic residues" evidence="1">
    <location>
        <begin position="617"/>
        <end position="629"/>
    </location>
</feature>
<dbReference type="Proteomes" id="UP001152320">
    <property type="component" value="Chromosome 2"/>
</dbReference>
<dbReference type="Pfam" id="PF02023">
    <property type="entry name" value="SCAN"/>
    <property type="match status" value="1"/>
</dbReference>
<feature type="compositionally biased region" description="Low complexity" evidence="1">
    <location>
        <begin position="344"/>
        <end position="366"/>
    </location>
</feature>